<dbReference type="Gene3D" id="2.40.170.20">
    <property type="entry name" value="TonB-dependent receptor, beta-barrel domain"/>
    <property type="match status" value="1"/>
</dbReference>
<dbReference type="InterPro" id="IPR039426">
    <property type="entry name" value="TonB-dep_rcpt-like"/>
</dbReference>
<feature type="chain" id="PRO_5021704505" evidence="13">
    <location>
        <begin position="25"/>
        <end position="707"/>
    </location>
</feature>
<reference evidence="16 17" key="1">
    <citation type="submission" date="2019-06" db="EMBL/GenBank/DDBJ databases">
        <title>Draft genome of Aliikangiella marina GYP-15.</title>
        <authorList>
            <person name="Wang G."/>
        </authorList>
    </citation>
    <scope>NUCLEOTIDE SEQUENCE [LARGE SCALE GENOMIC DNA]</scope>
    <source>
        <strain evidence="16 17">GYP-15</strain>
    </source>
</reference>
<evidence type="ECO:0000256" key="8">
    <source>
        <dbReference type="ARBA" id="ARBA00023136"/>
    </source>
</evidence>
<keyword evidence="9 16" id="KW-0675">Receptor</keyword>
<keyword evidence="8 11" id="KW-0472">Membrane</keyword>
<evidence type="ECO:0000256" key="1">
    <source>
        <dbReference type="ARBA" id="ARBA00004571"/>
    </source>
</evidence>
<evidence type="ECO:0000256" key="10">
    <source>
        <dbReference type="ARBA" id="ARBA00023237"/>
    </source>
</evidence>
<feature type="domain" description="TonB-dependent receptor-like beta-barrel" evidence="14">
    <location>
        <begin position="295"/>
        <end position="668"/>
    </location>
</feature>
<dbReference type="CDD" id="cd01347">
    <property type="entry name" value="ligand_gated_channel"/>
    <property type="match status" value="1"/>
</dbReference>
<evidence type="ECO:0000256" key="3">
    <source>
        <dbReference type="ARBA" id="ARBA00022448"/>
    </source>
</evidence>
<keyword evidence="5 11" id="KW-0812">Transmembrane</keyword>
<dbReference type="InterPro" id="IPR012910">
    <property type="entry name" value="Plug_dom"/>
</dbReference>
<dbReference type="PANTHER" id="PTHR30069">
    <property type="entry name" value="TONB-DEPENDENT OUTER MEMBRANE RECEPTOR"/>
    <property type="match status" value="1"/>
</dbReference>
<evidence type="ECO:0000256" key="4">
    <source>
        <dbReference type="ARBA" id="ARBA00022452"/>
    </source>
</evidence>
<dbReference type="InterPro" id="IPR000531">
    <property type="entry name" value="Beta-barrel_TonB"/>
</dbReference>
<gene>
    <name evidence="16" type="ORF">FLL45_03635</name>
</gene>
<protein>
    <submittedName>
        <fullName evidence="16">TonB-dependent receptor</fullName>
    </submittedName>
</protein>
<evidence type="ECO:0000256" key="9">
    <source>
        <dbReference type="ARBA" id="ARBA00023170"/>
    </source>
</evidence>
<comment type="subcellular location">
    <subcellularLocation>
        <location evidence="1 11">Cell outer membrane</location>
        <topology evidence="1 11">Multi-pass membrane protein</topology>
    </subcellularLocation>
</comment>
<dbReference type="GO" id="GO:0009279">
    <property type="term" value="C:cell outer membrane"/>
    <property type="evidence" value="ECO:0007669"/>
    <property type="project" value="UniProtKB-SubCell"/>
</dbReference>
<evidence type="ECO:0000313" key="16">
    <source>
        <dbReference type="EMBL" id="TQV77056.1"/>
    </source>
</evidence>
<comment type="similarity">
    <text evidence="2">Belongs to the TonB-dependent receptor family. Hemoglobin/haptoglobin binding protein subfamily.</text>
</comment>
<evidence type="ECO:0000259" key="15">
    <source>
        <dbReference type="Pfam" id="PF07715"/>
    </source>
</evidence>
<sequence length="707" mass="77679">MFSVRALCQTSFLVFLLSSVTTIAADSEDTDIEENLEDFYGDEDFVSIATGTKKSIKKAPAVASVITASDIRAIGARNLGEVLETIPGVHVSRSGQQLTPEFWFRGITSTFNPQALLMIDGVSQKSVVRGDNHTVWGEFPVHAIERIEVIRGPGSALYGADAFSGVINVITKRDLDQFNNEIGGMLGSFDTYNLWANWGAKISDWRLVTNFEYLESEGYDGFVEADAQTIVDSVAAGFNVPPASLAPGYFSTGFESTDLWVSLSNDLVSLGFGLQHRSNVGTGQGATEVLDPRGKLGSEKRTVKVSLNEINIADDLYFKAHASSYVSTQEIEANLLLFPPGAFLGAFPDGFIGNPQWEEETTQVELSVRYDGFESSELMFGTGYSRQNLFEVTEQKNFNPDLSPRPGGIEDVSDTPEIFIPEAYRENRYAYIQLISLLSPGWELTAGARYDDYSDFGSTFNPRLALVWSTSLKLTSKLLYGKAFRAPAFAETTVVNNPISLGNPELEPETIETLELAFNYNFSEQADFDFNFFVYEISDFITFVPDLNGITATAQNLGERSGTGFEASLAYKFENGFKLTANSAFVDAKDDLVNDDVGEYPSIQFYVQGDWPINDAWVMSSQLSVIGERERVPGDTREKLDGYTTLNIAATYRFADGKTSLKLALKNVLDDDVREPSSNTTTFGQINLPGDLPQAGSSAYLSMSTTF</sequence>
<dbReference type="Pfam" id="PF00593">
    <property type="entry name" value="TonB_dep_Rec_b-barrel"/>
    <property type="match status" value="1"/>
</dbReference>
<evidence type="ECO:0000256" key="2">
    <source>
        <dbReference type="ARBA" id="ARBA00008143"/>
    </source>
</evidence>
<proteinExistence type="inferred from homology"/>
<dbReference type="RefSeq" id="WP_142888416.1">
    <property type="nucleotide sequence ID" value="NZ_VIKR01000001.1"/>
</dbReference>
<keyword evidence="4 11" id="KW-1134">Transmembrane beta strand</keyword>
<dbReference type="GO" id="GO:0044718">
    <property type="term" value="P:siderophore transmembrane transport"/>
    <property type="evidence" value="ECO:0007669"/>
    <property type="project" value="TreeGrafter"/>
</dbReference>
<dbReference type="AlphaFoldDB" id="A0A545TIQ9"/>
<dbReference type="Proteomes" id="UP000317839">
    <property type="component" value="Unassembled WGS sequence"/>
</dbReference>
<dbReference type="PANTHER" id="PTHR30069:SF29">
    <property type="entry name" value="HEMOGLOBIN AND HEMOGLOBIN-HAPTOGLOBIN-BINDING PROTEIN 1-RELATED"/>
    <property type="match status" value="1"/>
</dbReference>
<evidence type="ECO:0000256" key="5">
    <source>
        <dbReference type="ARBA" id="ARBA00022692"/>
    </source>
</evidence>
<keyword evidence="10 11" id="KW-0998">Cell outer membrane</keyword>
<dbReference type="PROSITE" id="PS52016">
    <property type="entry name" value="TONB_DEPENDENT_REC_3"/>
    <property type="match status" value="1"/>
</dbReference>
<dbReference type="InterPro" id="IPR036942">
    <property type="entry name" value="Beta-barrel_TonB_sf"/>
</dbReference>
<organism evidence="16 17">
    <name type="scientific">Aliikangiella marina</name>
    <dbReference type="NCBI Taxonomy" id="1712262"/>
    <lineage>
        <taxon>Bacteria</taxon>
        <taxon>Pseudomonadati</taxon>
        <taxon>Pseudomonadota</taxon>
        <taxon>Gammaproteobacteria</taxon>
        <taxon>Oceanospirillales</taxon>
        <taxon>Pleioneaceae</taxon>
        <taxon>Aliikangiella</taxon>
    </lineage>
</organism>
<feature type="signal peptide" evidence="13">
    <location>
        <begin position="1"/>
        <end position="24"/>
    </location>
</feature>
<evidence type="ECO:0000256" key="13">
    <source>
        <dbReference type="SAM" id="SignalP"/>
    </source>
</evidence>
<dbReference type="Gene3D" id="2.170.130.10">
    <property type="entry name" value="TonB-dependent receptor, plug domain"/>
    <property type="match status" value="1"/>
</dbReference>
<evidence type="ECO:0000256" key="11">
    <source>
        <dbReference type="PROSITE-ProRule" id="PRU01360"/>
    </source>
</evidence>
<keyword evidence="3 11" id="KW-0813">Transport</keyword>
<dbReference type="OrthoDB" id="9764669at2"/>
<accession>A0A545TIQ9</accession>
<keyword evidence="17" id="KW-1185">Reference proteome</keyword>
<dbReference type="Pfam" id="PF07715">
    <property type="entry name" value="Plug"/>
    <property type="match status" value="1"/>
</dbReference>
<keyword evidence="6 13" id="KW-0732">Signal</keyword>
<name>A0A545TIQ9_9GAMM</name>
<feature type="domain" description="TonB-dependent receptor plug" evidence="15">
    <location>
        <begin position="56"/>
        <end position="166"/>
    </location>
</feature>
<evidence type="ECO:0000256" key="12">
    <source>
        <dbReference type="RuleBase" id="RU003357"/>
    </source>
</evidence>
<comment type="caution">
    <text evidence="16">The sequence shown here is derived from an EMBL/GenBank/DDBJ whole genome shotgun (WGS) entry which is preliminary data.</text>
</comment>
<evidence type="ECO:0000313" key="17">
    <source>
        <dbReference type="Proteomes" id="UP000317839"/>
    </source>
</evidence>
<keyword evidence="7 12" id="KW-0798">TonB box</keyword>
<evidence type="ECO:0000259" key="14">
    <source>
        <dbReference type="Pfam" id="PF00593"/>
    </source>
</evidence>
<dbReference type="SUPFAM" id="SSF56935">
    <property type="entry name" value="Porins"/>
    <property type="match status" value="1"/>
</dbReference>
<dbReference type="InterPro" id="IPR037066">
    <property type="entry name" value="Plug_dom_sf"/>
</dbReference>
<evidence type="ECO:0000256" key="7">
    <source>
        <dbReference type="ARBA" id="ARBA00023077"/>
    </source>
</evidence>
<evidence type="ECO:0000256" key="6">
    <source>
        <dbReference type="ARBA" id="ARBA00022729"/>
    </source>
</evidence>
<dbReference type="EMBL" id="VIKR01000001">
    <property type="protein sequence ID" value="TQV77056.1"/>
    <property type="molecule type" value="Genomic_DNA"/>
</dbReference>
<dbReference type="GO" id="GO:0015344">
    <property type="term" value="F:siderophore uptake transmembrane transporter activity"/>
    <property type="evidence" value="ECO:0007669"/>
    <property type="project" value="TreeGrafter"/>
</dbReference>